<keyword evidence="4" id="KW-0472">Membrane</keyword>
<dbReference type="Pfam" id="PF05719">
    <property type="entry name" value="GPP34"/>
    <property type="match status" value="1"/>
</dbReference>
<reference evidence="5 6" key="1">
    <citation type="submission" date="2021-01" db="EMBL/GenBank/DDBJ databases">
        <title>Whole genome shotgun sequence of Catellatospora bangladeshensis NBRC 107357.</title>
        <authorList>
            <person name="Komaki H."/>
            <person name="Tamura T."/>
        </authorList>
    </citation>
    <scope>NUCLEOTIDE SEQUENCE [LARGE SCALE GENOMIC DNA]</scope>
    <source>
        <strain evidence="5 6">NBRC 107357</strain>
    </source>
</reference>
<dbReference type="Gene3D" id="1.10.3630.10">
    <property type="entry name" value="yeast vps74-n-term truncation variant domain like"/>
    <property type="match status" value="1"/>
</dbReference>
<comment type="caution">
    <text evidence="5">The sequence shown here is derived from an EMBL/GenBank/DDBJ whole genome shotgun (WGS) entry which is preliminary data.</text>
</comment>
<dbReference type="InterPro" id="IPR038261">
    <property type="entry name" value="GPP34-like_sf"/>
</dbReference>
<keyword evidence="6" id="KW-1185">Reference proteome</keyword>
<protein>
    <recommendedName>
        <fullName evidence="7">GPP34 family phosphoprotein</fullName>
    </recommendedName>
</protein>
<evidence type="ECO:0000256" key="4">
    <source>
        <dbReference type="ARBA" id="ARBA00023136"/>
    </source>
</evidence>
<organism evidence="5 6">
    <name type="scientific">Catellatospora bangladeshensis</name>
    <dbReference type="NCBI Taxonomy" id="310355"/>
    <lineage>
        <taxon>Bacteria</taxon>
        <taxon>Bacillati</taxon>
        <taxon>Actinomycetota</taxon>
        <taxon>Actinomycetes</taxon>
        <taxon>Micromonosporales</taxon>
        <taxon>Micromonosporaceae</taxon>
        <taxon>Catellatospora</taxon>
    </lineage>
</organism>
<gene>
    <name evidence="5" type="ORF">Cba03nite_22280</name>
</gene>
<evidence type="ECO:0008006" key="7">
    <source>
        <dbReference type="Google" id="ProtNLM"/>
    </source>
</evidence>
<dbReference type="GO" id="GO:0005737">
    <property type="term" value="C:cytoplasm"/>
    <property type="evidence" value="ECO:0007669"/>
    <property type="project" value="UniProtKB-ARBA"/>
</dbReference>
<evidence type="ECO:0000256" key="3">
    <source>
        <dbReference type="ARBA" id="ARBA00023121"/>
    </source>
</evidence>
<dbReference type="GO" id="GO:0012505">
    <property type="term" value="C:endomembrane system"/>
    <property type="evidence" value="ECO:0007669"/>
    <property type="project" value="UniProtKB-ARBA"/>
</dbReference>
<evidence type="ECO:0000256" key="2">
    <source>
        <dbReference type="ARBA" id="ARBA00023034"/>
    </source>
</evidence>
<evidence type="ECO:0000256" key="1">
    <source>
        <dbReference type="ARBA" id="ARBA00004255"/>
    </source>
</evidence>
<name>A0A8J3JDZ0_9ACTN</name>
<evidence type="ECO:0000313" key="6">
    <source>
        <dbReference type="Proteomes" id="UP000601223"/>
    </source>
</evidence>
<dbReference type="EMBL" id="BONF01000011">
    <property type="protein sequence ID" value="GIF80879.1"/>
    <property type="molecule type" value="Genomic_DNA"/>
</dbReference>
<proteinExistence type="predicted"/>
<comment type="subcellular location">
    <subcellularLocation>
        <location evidence="1">Golgi apparatus membrane</location>
        <topology evidence="1">Peripheral membrane protein</topology>
        <orientation evidence="1">Cytoplasmic side</orientation>
    </subcellularLocation>
</comment>
<evidence type="ECO:0000313" key="5">
    <source>
        <dbReference type="EMBL" id="GIF80879.1"/>
    </source>
</evidence>
<dbReference type="GO" id="GO:0070273">
    <property type="term" value="F:phosphatidylinositol-4-phosphate binding"/>
    <property type="evidence" value="ECO:0007669"/>
    <property type="project" value="InterPro"/>
</dbReference>
<keyword evidence="3" id="KW-0446">Lipid-binding</keyword>
<dbReference type="AlphaFoldDB" id="A0A8J3JDZ0"/>
<accession>A0A8J3JDZ0</accession>
<sequence length="211" mass="23624">MMLGDDFFRLAHDDVTGKPRLHTKALNVGCGAALLAELISSRHVEVDDTGVLIKNRQPPEDSLMHLVLDHLVKEEGRRHSVSTWLTFFSKDAATQIAERLLRGGHVRMTPVRKLGRQTGLLYVPVDINEAARPWAVLSQLIRRHEPLAYNELALAGLAVATGLERRLLLDAAAETFDFLHSQVANLWPPMTCLLRYTHEVIGEAVLAHRHK</sequence>
<dbReference type="InterPro" id="IPR008628">
    <property type="entry name" value="GPP34-like"/>
</dbReference>
<dbReference type="RefSeq" id="WP_203744900.1">
    <property type="nucleotide sequence ID" value="NZ_BONF01000011.1"/>
</dbReference>
<dbReference type="Proteomes" id="UP000601223">
    <property type="component" value="Unassembled WGS sequence"/>
</dbReference>
<keyword evidence="2" id="KW-0333">Golgi apparatus</keyword>